<evidence type="ECO:0000313" key="1">
    <source>
        <dbReference type="EMBL" id="GME78538.1"/>
    </source>
</evidence>
<dbReference type="Proteomes" id="UP001165064">
    <property type="component" value="Unassembled WGS sequence"/>
</dbReference>
<gene>
    <name evidence="1" type="ORF">Amon02_000349100</name>
</gene>
<sequence length="374" mass="42468">MYRRREKTGKTPKRPSASTRVPRNLKKLDKPLFKKAKKKTITTSSQRIPSQSSDPLLDSQSESQLLKKGQTIFSDDEDSNGKSKTKVKKNKKKSSKAKVSKVGTTKSTKTKKTVPASPKKLSSREIIDGLVDQERREKKSDVNSEDEENESIDEAGDDDDELDSDGDMIDTPKEALRTFIQSIPHSTLQKTWAPLPPNIVDMLNAILDLFVDESLRVVKFKGEKRRHKFREFIKSEMVAPLMRRFGKMKLPLGITENLLDQEFLFEENNRLDSSLDASLSHLAKLDLQMEKQKLYLKQEKDYLREYSSKVDESIKKMEKDLTALENLIGDPDVCESVNGQNGRIDIDSKETPTEEGMSTDDDDEDYGVTEEGDA</sequence>
<protein>
    <submittedName>
        <fullName evidence="1">Unnamed protein product</fullName>
    </submittedName>
</protein>
<dbReference type="EMBL" id="BSXS01002232">
    <property type="protein sequence ID" value="GME78538.1"/>
    <property type="molecule type" value="Genomic_DNA"/>
</dbReference>
<accession>A0ACB5T175</accession>
<comment type="caution">
    <text evidence="1">The sequence shown here is derived from an EMBL/GenBank/DDBJ whole genome shotgun (WGS) entry which is preliminary data.</text>
</comment>
<proteinExistence type="predicted"/>
<reference evidence="1" key="1">
    <citation type="submission" date="2023-04" db="EMBL/GenBank/DDBJ databases">
        <title>Ambrosiozyma monospora NBRC 10751.</title>
        <authorList>
            <person name="Ichikawa N."/>
            <person name="Sato H."/>
            <person name="Tonouchi N."/>
        </authorList>
    </citation>
    <scope>NUCLEOTIDE SEQUENCE</scope>
    <source>
        <strain evidence="1">NBRC 10751</strain>
    </source>
</reference>
<organism evidence="1 2">
    <name type="scientific">Ambrosiozyma monospora</name>
    <name type="common">Yeast</name>
    <name type="synonym">Endomycopsis monosporus</name>
    <dbReference type="NCBI Taxonomy" id="43982"/>
    <lineage>
        <taxon>Eukaryota</taxon>
        <taxon>Fungi</taxon>
        <taxon>Dikarya</taxon>
        <taxon>Ascomycota</taxon>
        <taxon>Saccharomycotina</taxon>
        <taxon>Pichiomycetes</taxon>
        <taxon>Pichiales</taxon>
        <taxon>Pichiaceae</taxon>
        <taxon>Ambrosiozyma</taxon>
    </lineage>
</organism>
<evidence type="ECO:0000313" key="2">
    <source>
        <dbReference type="Proteomes" id="UP001165064"/>
    </source>
</evidence>
<name>A0ACB5T175_AMBMO</name>
<keyword evidence="2" id="KW-1185">Reference proteome</keyword>